<reference evidence="3" key="2">
    <citation type="submission" date="2015-01" db="EMBL/GenBank/DDBJ databases">
        <title>Evolutionary Origins and Diversification of the Mycorrhizal Mutualists.</title>
        <authorList>
            <consortium name="DOE Joint Genome Institute"/>
            <consortium name="Mycorrhizal Genomics Consortium"/>
            <person name="Kohler A."/>
            <person name="Kuo A."/>
            <person name="Nagy L.G."/>
            <person name="Floudas D."/>
            <person name="Copeland A."/>
            <person name="Barry K.W."/>
            <person name="Cichocki N."/>
            <person name="Veneault-Fourrey C."/>
            <person name="LaButti K."/>
            <person name="Lindquist E.A."/>
            <person name="Lipzen A."/>
            <person name="Lundell T."/>
            <person name="Morin E."/>
            <person name="Murat C."/>
            <person name="Riley R."/>
            <person name="Ohm R."/>
            <person name="Sun H."/>
            <person name="Tunlid A."/>
            <person name="Henrissat B."/>
            <person name="Grigoriev I.V."/>
            <person name="Hibbett D.S."/>
            <person name="Martin F."/>
        </authorList>
    </citation>
    <scope>NUCLEOTIDE SEQUENCE [LARGE SCALE GENOMIC DNA]</scope>
    <source>
        <strain evidence="3">Ve08.2h10</strain>
    </source>
</reference>
<accession>A0A0D0E9Z0</accession>
<dbReference type="InParanoid" id="A0A0D0E9Z0"/>
<sequence>MKSACKRSEVARFLFLSPPPSLAQSSVSSTNSSNRHPPSSPSLSPRAARRLLFCSTLVVRTPVSVHPTKLNCEGPTLPHSSSCPHTGSGQVRARKPYGFPPKPTNHTQLIGLVSLVHHLVLFLSLACT</sequence>
<dbReference type="Proteomes" id="UP000054538">
    <property type="component" value="Unassembled WGS sequence"/>
</dbReference>
<protein>
    <submittedName>
        <fullName evidence="2">Uncharacterized protein</fullName>
    </submittedName>
</protein>
<dbReference type="AlphaFoldDB" id="A0A0D0E9Z0"/>
<organism evidence="2 3">
    <name type="scientific">Paxillus rubicundulus Ve08.2h10</name>
    <dbReference type="NCBI Taxonomy" id="930991"/>
    <lineage>
        <taxon>Eukaryota</taxon>
        <taxon>Fungi</taxon>
        <taxon>Dikarya</taxon>
        <taxon>Basidiomycota</taxon>
        <taxon>Agaricomycotina</taxon>
        <taxon>Agaricomycetes</taxon>
        <taxon>Agaricomycetidae</taxon>
        <taxon>Boletales</taxon>
        <taxon>Paxilineae</taxon>
        <taxon>Paxillaceae</taxon>
        <taxon>Paxillus</taxon>
    </lineage>
</organism>
<reference evidence="2 3" key="1">
    <citation type="submission" date="2014-04" db="EMBL/GenBank/DDBJ databases">
        <authorList>
            <consortium name="DOE Joint Genome Institute"/>
            <person name="Kuo A."/>
            <person name="Kohler A."/>
            <person name="Jargeat P."/>
            <person name="Nagy L.G."/>
            <person name="Floudas D."/>
            <person name="Copeland A."/>
            <person name="Barry K.W."/>
            <person name="Cichocki N."/>
            <person name="Veneault-Fourrey C."/>
            <person name="LaButti K."/>
            <person name="Lindquist E.A."/>
            <person name="Lipzen A."/>
            <person name="Lundell T."/>
            <person name="Morin E."/>
            <person name="Murat C."/>
            <person name="Sun H."/>
            <person name="Tunlid A."/>
            <person name="Henrissat B."/>
            <person name="Grigoriev I.V."/>
            <person name="Hibbett D.S."/>
            <person name="Martin F."/>
            <person name="Nordberg H.P."/>
            <person name="Cantor M.N."/>
            <person name="Hua S.X."/>
        </authorList>
    </citation>
    <scope>NUCLEOTIDE SEQUENCE [LARGE SCALE GENOMIC DNA]</scope>
    <source>
        <strain evidence="2 3">Ve08.2h10</strain>
    </source>
</reference>
<feature type="region of interest" description="Disordered" evidence="1">
    <location>
        <begin position="19"/>
        <end position="45"/>
    </location>
</feature>
<evidence type="ECO:0000256" key="1">
    <source>
        <dbReference type="SAM" id="MobiDB-lite"/>
    </source>
</evidence>
<proteinExistence type="predicted"/>
<name>A0A0D0E9Z0_9AGAM</name>
<keyword evidence="3" id="KW-1185">Reference proteome</keyword>
<evidence type="ECO:0000313" key="3">
    <source>
        <dbReference type="Proteomes" id="UP000054538"/>
    </source>
</evidence>
<evidence type="ECO:0000313" key="2">
    <source>
        <dbReference type="EMBL" id="KIK99834.1"/>
    </source>
</evidence>
<dbReference type="HOGENOM" id="CLU_1960285_0_0_1"/>
<gene>
    <name evidence="2" type="ORF">PAXRUDRAFT_423351</name>
</gene>
<dbReference type="EMBL" id="KN824848">
    <property type="protein sequence ID" value="KIK99834.1"/>
    <property type="molecule type" value="Genomic_DNA"/>
</dbReference>
<feature type="compositionally biased region" description="Low complexity" evidence="1">
    <location>
        <begin position="22"/>
        <end position="45"/>
    </location>
</feature>